<protein>
    <submittedName>
        <fullName evidence="1">Uncharacterized protein</fullName>
    </submittedName>
</protein>
<dbReference type="AlphaFoldDB" id="A0A120FNF3"/>
<keyword evidence="2" id="KW-1185">Reference proteome</keyword>
<proteinExistence type="predicted"/>
<organism evidence="1 2">
    <name type="scientific">Rhizobium altiplani</name>
    <dbReference type="NCBI Taxonomy" id="1864509"/>
    <lineage>
        <taxon>Bacteria</taxon>
        <taxon>Pseudomonadati</taxon>
        <taxon>Pseudomonadota</taxon>
        <taxon>Alphaproteobacteria</taxon>
        <taxon>Hyphomicrobiales</taxon>
        <taxon>Rhizobiaceae</taxon>
        <taxon>Rhizobium/Agrobacterium group</taxon>
        <taxon>Rhizobium</taxon>
    </lineage>
</organism>
<comment type="caution">
    <text evidence="1">The sequence shown here is derived from an EMBL/GenBank/DDBJ whole genome shotgun (WGS) entry which is preliminary data.</text>
</comment>
<evidence type="ECO:0000313" key="1">
    <source>
        <dbReference type="EMBL" id="KWV55295.1"/>
    </source>
</evidence>
<sequence length="66" mass="7243">MAQLEILGIWHTLAGDQVAGQQLLSRPESFRLQVVVTVAARYEILQVHAGSSVSNLRVAAYQRAPK</sequence>
<dbReference type="Proteomes" id="UP000068164">
    <property type="component" value="Unassembled WGS sequence"/>
</dbReference>
<name>A0A120FNF3_9HYPH</name>
<accession>A0A120FNF3</accession>
<dbReference type="EMBL" id="LNCD01000052">
    <property type="protein sequence ID" value="KWV55295.1"/>
    <property type="molecule type" value="Genomic_DNA"/>
</dbReference>
<gene>
    <name evidence="1" type="ORF">AS026_37685</name>
</gene>
<reference evidence="1 2" key="1">
    <citation type="submission" date="2015-11" db="EMBL/GenBank/DDBJ databases">
        <title>Draft Genome Sequence of the Strain BR 10423 (Rhizobium sp.) isolated from nodules of Mimosa pudica.</title>
        <authorList>
            <person name="Barauna A.C."/>
            <person name="Zilli J.E."/>
            <person name="Simoes-Araujo J.L."/>
            <person name="Reis V.M."/>
            <person name="James E.K."/>
            <person name="Reis F.B.Jr."/>
            <person name="Rouws L.F."/>
            <person name="Passos S.R."/>
            <person name="Gois S.R."/>
        </authorList>
    </citation>
    <scope>NUCLEOTIDE SEQUENCE [LARGE SCALE GENOMIC DNA]</scope>
    <source>
        <strain evidence="1 2">BR10423</strain>
    </source>
</reference>
<evidence type="ECO:0000313" key="2">
    <source>
        <dbReference type="Proteomes" id="UP000068164"/>
    </source>
</evidence>